<sequence>MTRKYSNIFKSIIGGVRVRVRHRPQLVTLTRRETHTSTTMFSANHSAYTPSPTVVLNDGTSMPTLIYGSGTALRDKDASHAISSAIQVGYRHIDCAQMYKNEQSVGRGISLSGVPRDELYITTKILPVPEGSSVVATLRDSLAKMGLGYVDMCLIHEPVGHRDLVRTWREVMGCKEAGLCRSIGVSNFRVEDLELLKSNYTDLPTVNQIEYNPYLYEANKRLLEYLAECNIVTVSYCGLAPITRVSNGPLDTVLPQIAQRVSESAGETVTPGQVLQLWLRRQGLPYVSTTWKPERLKEYLRVATLPDLTDEEERLISERGSTVHHRFFVRSYTKP</sequence>
<dbReference type="EMBL" id="MU274925">
    <property type="protein sequence ID" value="KAI0086155.1"/>
    <property type="molecule type" value="Genomic_DNA"/>
</dbReference>
<keyword evidence="2" id="KW-1185">Reference proteome</keyword>
<accession>A0ACB8TVX2</accession>
<comment type="caution">
    <text evidence="1">The sequence shown here is derived from an EMBL/GenBank/DDBJ whole genome shotgun (WGS) entry which is preliminary data.</text>
</comment>
<gene>
    <name evidence="1" type="ORF">BDY19DRAFT_363903</name>
</gene>
<organism evidence="1 2">
    <name type="scientific">Irpex rosettiformis</name>
    <dbReference type="NCBI Taxonomy" id="378272"/>
    <lineage>
        <taxon>Eukaryota</taxon>
        <taxon>Fungi</taxon>
        <taxon>Dikarya</taxon>
        <taxon>Basidiomycota</taxon>
        <taxon>Agaricomycotina</taxon>
        <taxon>Agaricomycetes</taxon>
        <taxon>Polyporales</taxon>
        <taxon>Irpicaceae</taxon>
        <taxon>Irpex</taxon>
    </lineage>
</organism>
<evidence type="ECO:0000313" key="1">
    <source>
        <dbReference type="EMBL" id="KAI0086155.1"/>
    </source>
</evidence>
<protein>
    <submittedName>
        <fullName evidence="1">Aldo/keto reductase</fullName>
    </submittedName>
</protein>
<reference evidence="1" key="1">
    <citation type="journal article" date="2021" name="Environ. Microbiol.">
        <title>Gene family expansions and transcriptome signatures uncover fungal adaptations to wood decay.</title>
        <authorList>
            <person name="Hage H."/>
            <person name="Miyauchi S."/>
            <person name="Viragh M."/>
            <person name="Drula E."/>
            <person name="Min B."/>
            <person name="Chaduli D."/>
            <person name="Navarro D."/>
            <person name="Favel A."/>
            <person name="Norest M."/>
            <person name="Lesage-Meessen L."/>
            <person name="Balint B."/>
            <person name="Merenyi Z."/>
            <person name="de Eugenio L."/>
            <person name="Morin E."/>
            <person name="Martinez A.T."/>
            <person name="Baldrian P."/>
            <person name="Stursova M."/>
            <person name="Martinez M.J."/>
            <person name="Novotny C."/>
            <person name="Magnuson J.K."/>
            <person name="Spatafora J.W."/>
            <person name="Maurice S."/>
            <person name="Pangilinan J."/>
            <person name="Andreopoulos W."/>
            <person name="LaButti K."/>
            <person name="Hundley H."/>
            <person name="Na H."/>
            <person name="Kuo A."/>
            <person name="Barry K."/>
            <person name="Lipzen A."/>
            <person name="Henrissat B."/>
            <person name="Riley R."/>
            <person name="Ahrendt S."/>
            <person name="Nagy L.G."/>
            <person name="Grigoriev I.V."/>
            <person name="Martin F."/>
            <person name="Rosso M.N."/>
        </authorList>
    </citation>
    <scope>NUCLEOTIDE SEQUENCE</scope>
    <source>
        <strain evidence="1">CBS 384.51</strain>
    </source>
</reference>
<dbReference type="Proteomes" id="UP001055072">
    <property type="component" value="Unassembled WGS sequence"/>
</dbReference>
<evidence type="ECO:0000313" key="2">
    <source>
        <dbReference type="Proteomes" id="UP001055072"/>
    </source>
</evidence>
<name>A0ACB8TVX2_9APHY</name>
<proteinExistence type="predicted"/>